<evidence type="ECO:0000256" key="8">
    <source>
        <dbReference type="ARBA" id="ARBA00022842"/>
    </source>
</evidence>
<evidence type="ECO:0000256" key="9">
    <source>
        <dbReference type="ARBA" id="ARBA00023125"/>
    </source>
</evidence>
<gene>
    <name evidence="13 15" type="primary">ruvC</name>
    <name evidence="15" type="ORF">NATSA_02650</name>
</gene>
<evidence type="ECO:0000256" key="12">
    <source>
        <dbReference type="ARBA" id="ARBA00029354"/>
    </source>
</evidence>
<feature type="binding site" evidence="13">
    <location>
        <position position="69"/>
    </location>
    <ligand>
        <name>Mg(2+)</name>
        <dbReference type="ChEBI" id="CHEBI:18420"/>
        <label>2</label>
    </ligand>
</feature>
<proteinExistence type="inferred from homology"/>
<evidence type="ECO:0000256" key="14">
    <source>
        <dbReference type="NCBIfam" id="TIGR00228"/>
    </source>
</evidence>
<dbReference type="GO" id="GO:0006281">
    <property type="term" value="P:DNA repair"/>
    <property type="evidence" value="ECO:0007669"/>
    <property type="project" value="UniProtKB-UniRule"/>
</dbReference>
<comment type="cofactor">
    <cofactor evidence="13">
        <name>Mg(2+)</name>
        <dbReference type="ChEBI" id="CHEBI:18420"/>
    </cofactor>
    <text evidence="13">Binds 2 Mg(2+) ion per subunit.</text>
</comment>
<dbReference type="PANTHER" id="PTHR30194">
    <property type="entry name" value="CROSSOVER JUNCTION ENDODEOXYRIBONUCLEASE RUVC"/>
    <property type="match status" value="1"/>
</dbReference>
<dbReference type="Gene3D" id="3.30.420.10">
    <property type="entry name" value="Ribonuclease H-like superfamily/Ribonuclease H"/>
    <property type="match status" value="1"/>
</dbReference>
<keyword evidence="16" id="KW-1185">Reference proteome</keyword>
<evidence type="ECO:0000313" key="15">
    <source>
        <dbReference type="EMBL" id="MBP3191556.1"/>
    </source>
</evidence>
<evidence type="ECO:0000256" key="6">
    <source>
        <dbReference type="ARBA" id="ARBA00022763"/>
    </source>
</evidence>
<organism evidence="15 16">
    <name type="scientific">Natronogracilivirga saccharolytica</name>
    <dbReference type="NCBI Taxonomy" id="2812953"/>
    <lineage>
        <taxon>Bacteria</taxon>
        <taxon>Pseudomonadati</taxon>
        <taxon>Balneolota</taxon>
        <taxon>Balneolia</taxon>
        <taxon>Balneolales</taxon>
        <taxon>Cyclonatronaceae</taxon>
        <taxon>Natronogracilivirga</taxon>
    </lineage>
</organism>
<dbReference type="PRINTS" id="PR00696">
    <property type="entry name" value="RSOLVASERUVC"/>
</dbReference>
<keyword evidence="2 13" id="KW-0963">Cytoplasm</keyword>
<dbReference type="GO" id="GO:0048476">
    <property type="term" value="C:Holliday junction resolvase complex"/>
    <property type="evidence" value="ECO:0007669"/>
    <property type="project" value="UniProtKB-UniRule"/>
</dbReference>
<dbReference type="HAMAP" id="MF_00034">
    <property type="entry name" value="RuvC"/>
    <property type="match status" value="1"/>
</dbReference>
<comment type="caution">
    <text evidence="15">The sequence shown here is derived from an EMBL/GenBank/DDBJ whole genome shotgun (WGS) entry which is preliminary data.</text>
</comment>
<evidence type="ECO:0000256" key="10">
    <source>
        <dbReference type="ARBA" id="ARBA00023172"/>
    </source>
</evidence>
<feature type="binding site" evidence="13">
    <location>
        <position position="9"/>
    </location>
    <ligand>
        <name>Mg(2+)</name>
        <dbReference type="ChEBI" id="CHEBI:18420"/>
        <label>1</label>
    </ligand>
</feature>
<evidence type="ECO:0000256" key="3">
    <source>
        <dbReference type="ARBA" id="ARBA00022722"/>
    </source>
</evidence>
<dbReference type="CDD" id="cd16962">
    <property type="entry name" value="RuvC"/>
    <property type="match status" value="1"/>
</dbReference>
<comment type="subcellular location">
    <subcellularLocation>
        <location evidence="13">Cytoplasm</location>
    </subcellularLocation>
</comment>
<dbReference type="GO" id="GO:0003677">
    <property type="term" value="F:DNA binding"/>
    <property type="evidence" value="ECO:0007669"/>
    <property type="project" value="UniProtKB-KW"/>
</dbReference>
<dbReference type="InterPro" id="IPR002176">
    <property type="entry name" value="X-over_junc_endoDNase_RuvC"/>
</dbReference>
<dbReference type="Proteomes" id="UP000673975">
    <property type="component" value="Unassembled WGS sequence"/>
</dbReference>
<dbReference type="GO" id="GO:0006310">
    <property type="term" value="P:DNA recombination"/>
    <property type="evidence" value="ECO:0007669"/>
    <property type="project" value="UniProtKB-UniRule"/>
</dbReference>
<reference evidence="15" key="1">
    <citation type="submission" date="2021-02" db="EMBL/GenBank/DDBJ databases">
        <title>Natronogracilivirga saccharolytica gen. nov. sp. nov. a new anaerobic, haloalkiliphilic carbohydrate-fermenting bacterium from soda lake and proposing of Cyclonatronumiaceae fam. nov. in the phylum Balneolaeota.</title>
        <authorList>
            <person name="Zhilina T.N."/>
            <person name="Sorokin D.Y."/>
            <person name="Zavarzina D.G."/>
            <person name="Toshchakov S.V."/>
            <person name="Kublanov I.V."/>
        </authorList>
    </citation>
    <scope>NUCLEOTIDE SEQUENCE</scope>
    <source>
        <strain evidence="15">Z-1702</strain>
    </source>
</reference>
<sequence length="195" mass="21579">MITRILGVDPGSRSTGYAVLEKKGQVYRSVCCDTIRLSGTPDPHERLKVLYADITHVIRTYEAEICAIETPVYGKDPAAMLKLGRAQAALIMGVLHCGIPLFEYYPKAVKKAITGTGNATKGQVAYMLHKMISIPDEALSDDATDALAVAWCHFQKLRDPQGVTESADTSTGFRHRRKNSWDDFVENNPDRVRNP</sequence>
<dbReference type="PROSITE" id="PS01321">
    <property type="entry name" value="RUVC"/>
    <property type="match status" value="1"/>
</dbReference>
<accession>A0A8J7USI5</accession>
<evidence type="ECO:0000256" key="4">
    <source>
        <dbReference type="ARBA" id="ARBA00022723"/>
    </source>
</evidence>
<comment type="similarity">
    <text evidence="1 13">Belongs to the RuvC family.</text>
</comment>
<keyword evidence="5 13" id="KW-0255">Endonuclease</keyword>
<dbReference type="SUPFAM" id="SSF53098">
    <property type="entry name" value="Ribonuclease H-like"/>
    <property type="match status" value="1"/>
</dbReference>
<dbReference type="EMBL" id="JAFIDN010000002">
    <property type="protein sequence ID" value="MBP3191556.1"/>
    <property type="molecule type" value="Genomic_DNA"/>
</dbReference>
<feature type="active site" evidence="13">
    <location>
        <position position="142"/>
    </location>
</feature>
<evidence type="ECO:0000256" key="1">
    <source>
        <dbReference type="ARBA" id="ARBA00009518"/>
    </source>
</evidence>
<dbReference type="EC" id="3.1.21.10" evidence="13 14"/>
<keyword evidence="6 13" id="KW-0227">DNA damage</keyword>
<keyword evidence="10 13" id="KW-0233">DNA recombination</keyword>
<dbReference type="GO" id="GO:0005737">
    <property type="term" value="C:cytoplasm"/>
    <property type="evidence" value="ECO:0007669"/>
    <property type="project" value="UniProtKB-SubCell"/>
</dbReference>
<keyword evidence="8 13" id="KW-0460">Magnesium</keyword>
<dbReference type="AlphaFoldDB" id="A0A8J7USI5"/>
<dbReference type="PANTHER" id="PTHR30194:SF3">
    <property type="entry name" value="CROSSOVER JUNCTION ENDODEOXYRIBONUCLEASE RUVC"/>
    <property type="match status" value="1"/>
</dbReference>
<name>A0A8J7USI5_9BACT</name>
<evidence type="ECO:0000256" key="2">
    <source>
        <dbReference type="ARBA" id="ARBA00022490"/>
    </source>
</evidence>
<dbReference type="GO" id="GO:0008821">
    <property type="term" value="F:crossover junction DNA endonuclease activity"/>
    <property type="evidence" value="ECO:0007669"/>
    <property type="project" value="UniProtKB-UniRule"/>
</dbReference>
<protein>
    <recommendedName>
        <fullName evidence="13 14">Crossover junction endodeoxyribonuclease RuvC</fullName>
        <ecNumber evidence="13 14">3.1.21.10</ecNumber>
    </recommendedName>
    <alternativeName>
        <fullName evidence="13">Holliday junction nuclease RuvC</fullName>
    </alternativeName>
    <alternativeName>
        <fullName evidence="13">Holliday junction resolvase RuvC</fullName>
    </alternativeName>
</protein>
<dbReference type="RefSeq" id="WP_210510177.1">
    <property type="nucleotide sequence ID" value="NZ_JAFIDN010000002.1"/>
</dbReference>
<keyword evidence="9 13" id="KW-0238">DNA-binding</keyword>
<dbReference type="FunFam" id="3.30.420.10:FF:000002">
    <property type="entry name" value="Crossover junction endodeoxyribonuclease RuvC"/>
    <property type="match status" value="1"/>
</dbReference>
<evidence type="ECO:0000256" key="5">
    <source>
        <dbReference type="ARBA" id="ARBA00022759"/>
    </source>
</evidence>
<keyword evidence="7 13" id="KW-0378">Hydrolase</keyword>
<feature type="active site" evidence="13">
    <location>
        <position position="69"/>
    </location>
</feature>
<evidence type="ECO:0000256" key="11">
    <source>
        <dbReference type="ARBA" id="ARBA00023204"/>
    </source>
</evidence>
<keyword evidence="3 13" id="KW-0540">Nuclease</keyword>
<evidence type="ECO:0000256" key="7">
    <source>
        <dbReference type="ARBA" id="ARBA00022801"/>
    </source>
</evidence>
<evidence type="ECO:0000313" key="16">
    <source>
        <dbReference type="Proteomes" id="UP000673975"/>
    </source>
</evidence>
<feature type="active site" evidence="13">
    <location>
        <position position="9"/>
    </location>
</feature>
<dbReference type="InterPro" id="IPR020563">
    <property type="entry name" value="X-over_junc_endoDNase_Mg_BS"/>
</dbReference>
<evidence type="ECO:0000256" key="13">
    <source>
        <dbReference type="HAMAP-Rule" id="MF_00034"/>
    </source>
</evidence>
<keyword evidence="4 13" id="KW-0479">Metal-binding</keyword>
<dbReference type="NCBIfam" id="TIGR00228">
    <property type="entry name" value="ruvC"/>
    <property type="match status" value="1"/>
</dbReference>
<comment type="catalytic activity">
    <reaction evidence="12 13">
        <text>Endonucleolytic cleavage at a junction such as a reciprocal single-stranded crossover between two homologous DNA duplexes (Holliday junction).</text>
        <dbReference type="EC" id="3.1.21.10"/>
    </reaction>
</comment>
<dbReference type="InterPro" id="IPR012337">
    <property type="entry name" value="RNaseH-like_sf"/>
</dbReference>
<dbReference type="InterPro" id="IPR036397">
    <property type="entry name" value="RNaseH_sf"/>
</dbReference>
<dbReference type="GO" id="GO:0000287">
    <property type="term" value="F:magnesium ion binding"/>
    <property type="evidence" value="ECO:0007669"/>
    <property type="project" value="UniProtKB-UniRule"/>
</dbReference>
<comment type="subunit">
    <text evidence="13">Homodimer which binds Holliday junction (HJ) DNA. The HJ becomes 2-fold symmetrical on binding to RuvC with unstacked arms; it has a different conformation from HJ DNA in complex with RuvA. In the full resolvosome a probable DNA-RuvA(4)-RuvB(12)-RuvC(2) complex forms which resolves the HJ.</text>
</comment>
<comment type="function">
    <text evidence="13">The RuvA-RuvB-RuvC complex processes Holliday junction (HJ) DNA during genetic recombination and DNA repair. Endonuclease that resolves HJ intermediates. Cleaves cruciform DNA by making single-stranded nicks across the HJ at symmetrical positions within the homologous arms, yielding a 5'-phosphate and a 3'-hydroxyl group; requires a central core of homology in the junction. The consensus cleavage sequence is 5'-(A/T)TT(C/G)-3'. Cleavage occurs on the 3'-side of the TT dinucleotide at the point of strand exchange. HJ branch migration catalyzed by RuvA-RuvB allows RuvC to scan DNA until it finds its consensus sequence, where it cleaves and resolves the cruciform DNA.</text>
</comment>
<dbReference type="Pfam" id="PF02075">
    <property type="entry name" value="RuvC"/>
    <property type="match status" value="1"/>
</dbReference>
<keyword evidence="11 13" id="KW-0234">DNA repair</keyword>
<feature type="binding site" evidence="13">
    <location>
        <position position="142"/>
    </location>
    <ligand>
        <name>Mg(2+)</name>
        <dbReference type="ChEBI" id="CHEBI:18420"/>
        <label>1</label>
    </ligand>
</feature>